<evidence type="ECO:0000313" key="3">
    <source>
        <dbReference type="EMBL" id="PKU64508.1"/>
    </source>
</evidence>
<keyword evidence="4" id="KW-1185">Reference proteome</keyword>
<proteinExistence type="predicted"/>
<evidence type="ECO:0000313" key="4">
    <source>
        <dbReference type="Proteomes" id="UP000233837"/>
    </source>
</evidence>
<dbReference type="InterPro" id="IPR011009">
    <property type="entry name" value="Kinase-like_dom_sf"/>
</dbReference>
<name>A0A2I0VM67_9ASPA</name>
<dbReference type="GO" id="GO:0005524">
    <property type="term" value="F:ATP binding"/>
    <property type="evidence" value="ECO:0007669"/>
    <property type="project" value="InterPro"/>
</dbReference>
<organism evidence="3 4">
    <name type="scientific">Dendrobium catenatum</name>
    <dbReference type="NCBI Taxonomy" id="906689"/>
    <lineage>
        <taxon>Eukaryota</taxon>
        <taxon>Viridiplantae</taxon>
        <taxon>Streptophyta</taxon>
        <taxon>Embryophyta</taxon>
        <taxon>Tracheophyta</taxon>
        <taxon>Spermatophyta</taxon>
        <taxon>Magnoliopsida</taxon>
        <taxon>Liliopsida</taxon>
        <taxon>Asparagales</taxon>
        <taxon>Orchidaceae</taxon>
        <taxon>Epidendroideae</taxon>
        <taxon>Malaxideae</taxon>
        <taxon>Dendrobiinae</taxon>
        <taxon>Dendrobium</taxon>
    </lineage>
</organism>
<sequence length="150" mass="17197">MGSPAFMAPEEVRGEEHEIAGDVWSLGCTVVEKIVTLPAERGDTRRMRSEREELRLLGSAIFFEIATLFLLGGLLLFFICKCMIALHIERKNDDNSQSLHKEELIKNHNEKIRRRIRPQESELPQSFASFGNNLQLNSPHIEMQKQPHSD</sequence>
<dbReference type="Gene3D" id="1.10.510.10">
    <property type="entry name" value="Transferase(Phosphotransferase) domain 1"/>
    <property type="match status" value="1"/>
</dbReference>
<evidence type="ECO:0000259" key="2">
    <source>
        <dbReference type="PROSITE" id="PS50011"/>
    </source>
</evidence>
<keyword evidence="1" id="KW-0812">Transmembrane</keyword>
<protein>
    <recommendedName>
        <fullName evidence="2">Protein kinase domain-containing protein</fullName>
    </recommendedName>
</protein>
<evidence type="ECO:0000256" key="1">
    <source>
        <dbReference type="SAM" id="Phobius"/>
    </source>
</evidence>
<dbReference type="SUPFAM" id="SSF56112">
    <property type="entry name" value="Protein kinase-like (PK-like)"/>
    <property type="match status" value="1"/>
</dbReference>
<dbReference type="EMBL" id="KZ503416">
    <property type="protein sequence ID" value="PKU64508.1"/>
    <property type="molecule type" value="Genomic_DNA"/>
</dbReference>
<dbReference type="STRING" id="906689.A0A2I0VM67"/>
<dbReference type="AlphaFoldDB" id="A0A2I0VM67"/>
<dbReference type="PROSITE" id="PS50011">
    <property type="entry name" value="PROTEIN_KINASE_DOM"/>
    <property type="match status" value="1"/>
</dbReference>
<dbReference type="InterPro" id="IPR000719">
    <property type="entry name" value="Prot_kinase_dom"/>
</dbReference>
<dbReference type="Proteomes" id="UP000233837">
    <property type="component" value="Unassembled WGS sequence"/>
</dbReference>
<keyword evidence="1" id="KW-0472">Membrane</keyword>
<feature type="domain" description="Protein kinase" evidence="2">
    <location>
        <begin position="1"/>
        <end position="143"/>
    </location>
</feature>
<gene>
    <name evidence="3" type="ORF">MA16_Dca008431</name>
</gene>
<feature type="transmembrane region" description="Helical" evidence="1">
    <location>
        <begin position="56"/>
        <end position="79"/>
    </location>
</feature>
<reference evidence="3 4" key="2">
    <citation type="journal article" date="2017" name="Nature">
        <title>The Apostasia genome and the evolution of orchids.</title>
        <authorList>
            <person name="Zhang G.Q."/>
            <person name="Liu K.W."/>
            <person name="Li Z."/>
            <person name="Lohaus R."/>
            <person name="Hsiao Y.Y."/>
            <person name="Niu S.C."/>
            <person name="Wang J.Y."/>
            <person name="Lin Y.C."/>
            <person name="Xu Q."/>
            <person name="Chen L.J."/>
            <person name="Yoshida K."/>
            <person name="Fujiwara S."/>
            <person name="Wang Z.W."/>
            <person name="Zhang Y.Q."/>
            <person name="Mitsuda N."/>
            <person name="Wang M."/>
            <person name="Liu G.H."/>
            <person name="Pecoraro L."/>
            <person name="Huang H.X."/>
            <person name="Xiao X.J."/>
            <person name="Lin M."/>
            <person name="Wu X.Y."/>
            <person name="Wu W.L."/>
            <person name="Chen Y.Y."/>
            <person name="Chang S.B."/>
            <person name="Sakamoto S."/>
            <person name="Ohme-Takagi M."/>
            <person name="Yagi M."/>
            <person name="Zeng S.J."/>
            <person name="Shen C.Y."/>
            <person name="Yeh C.M."/>
            <person name="Luo Y.B."/>
            <person name="Tsai W.C."/>
            <person name="Van de Peer Y."/>
            <person name="Liu Z.J."/>
        </authorList>
    </citation>
    <scope>NUCLEOTIDE SEQUENCE [LARGE SCALE GENOMIC DNA]</scope>
    <source>
        <tissue evidence="3">The whole plant</tissue>
    </source>
</reference>
<reference evidence="3 4" key="1">
    <citation type="journal article" date="2016" name="Sci. Rep.">
        <title>The Dendrobium catenatum Lindl. genome sequence provides insights into polysaccharide synthase, floral development and adaptive evolution.</title>
        <authorList>
            <person name="Zhang G.Q."/>
            <person name="Xu Q."/>
            <person name="Bian C."/>
            <person name="Tsai W.C."/>
            <person name="Yeh C.M."/>
            <person name="Liu K.W."/>
            <person name="Yoshida K."/>
            <person name="Zhang L.S."/>
            <person name="Chang S.B."/>
            <person name="Chen F."/>
            <person name="Shi Y."/>
            <person name="Su Y.Y."/>
            <person name="Zhang Y.Q."/>
            <person name="Chen L.J."/>
            <person name="Yin Y."/>
            <person name="Lin M."/>
            <person name="Huang H."/>
            <person name="Deng H."/>
            <person name="Wang Z.W."/>
            <person name="Zhu S.L."/>
            <person name="Zhao X."/>
            <person name="Deng C."/>
            <person name="Niu S.C."/>
            <person name="Huang J."/>
            <person name="Wang M."/>
            <person name="Liu G.H."/>
            <person name="Yang H.J."/>
            <person name="Xiao X.J."/>
            <person name="Hsiao Y.Y."/>
            <person name="Wu W.L."/>
            <person name="Chen Y.Y."/>
            <person name="Mitsuda N."/>
            <person name="Ohme-Takagi M."/>
            <person name="Luo Y.B."/>
            <person name="Van de Peer Y."/>
            <person name="Liu Z.J."/>
        </authorList>
    </citation>
    <scope>NUCLEOTIDE SEQUENCE [LARGE SCALE GENOMIC DNA]</scope>
    <source>
        <tissue evidence="3">The whole plant</tissue>
    </source>
</reference>
<accession>A0A2I0VM67</accession>
<keyword evidence="1" id="KW-1133">Transmembrane helix</keyword>
<dbReference type="GO" id="GO:0004672">
    <property type="term" value="F:protein kinase activity"/>
    <property type="evidence" value="ECO:0007669"/>
    <property type="project" value="InterPro"/>
</dbReference>